<gene>
    <name evidence="3" type="ORF">F2Q68_00006111</name>
</gene>
<accession>A0A8S9J5Z4</accession>
<evidence type="ECO:0000256" key="1">
    <source>
        <dbReference type="SAM" id="MobiDB-lite"/>
    </source>
</evidence>
<dbReference type="InterPro" id="IPR004312">
    <property type="entry name" value="ATHILA_Orf1_C"/>
</dbReference>
<evidence type="ECO:0000259" key="2">
    <source>
        <dbReference type="Pfam" id="PF03078"/>
    </source>
</evidence>
<evidence type="ECO:0000313" key="3">
    <source>
        <dbReference type="EMBL" id="KAF2577751.1"/>
    </source>
</evidence>
<protein>
    <recommendedName>
        <fullName evidence="2">Arabidopsis retrotransposon Orf1 C-terminal domain-containing protein</fullName>
    </recommendedName>
</protein>
<dbReference type="EMBL" id="QGKW02001660">
    <property type="protein sequence ID" value="KAF2577751.1"/>
    <property type="molecule type" value="Genomic_DNA"/>
</dbReference>
<organism evidence="3 4">
    <name type="scientific">Brassica cretica</name>
    <name type="common">Mustard</name>
    <dbReference type="NCBI Taxonomy" id="69181"/>
    <lineage>
        <taxon>Eukaryota</taxon>
        <taxon>Viridiplantae</taxon>
        <taxon>Streptophyta</taxon>
        <taxon>Embryophyta</taxon>
        <taxon>Tracheophyta</taxon>
        <taxon>Spermatophyta</taxon>
        <taxon>Magnoliopsida</taxon>
        <taxon>eudicotyledons</taxon>
        <taxon>Gunneridae</taxon>
        <taxon>Pentapetalae</taxon>
        <taxon>rosids</taxon>
        <taxon>malvids</taxon>
        <taxon>Brassicales</taxon>
        <taxon>Brassicaceae</taxon>
        <taxon>Brassiceae</taxon>
        <taxon>Brassica</taxon>
    </lineage>
</organism>
<dbReference type="Pfam" id="PF03078">
    <property type="entry name" value="ATHILA"/>
    <property type="match status" value="1"/>
</dbReference>
<feature type="domain" description="Arabidopsis retrotransposon Orf1 C-terminal" evidence="2">
    <location>
        <begin position="78"/>
        <end position="286"/>
    </location>
</feature>
<feature type="region of interest" description="Disordered" evidence="1">
    <location>
        <begin position="71"/>
        <end position="119"/>
    </location>
</feature>
<reference evidence="3" key="1">
    <citation type="submission" date="2019-12" db="EMBL/GenBank/DDBJ databases">
        <title>Genome sequencing and annotation of Brassica cretica.</title>
        <authorList>
            <person name="Studholme D.J."/>
            <person name="Sarris P.F."/>
        </authorList>
    </citation>
    <scope>NUCLEOTIDE SEQUENCE</scope>
    <source>
        <strain evidence="3">PFS-001/15</strain>
        <tissue evidence="3">Leaf</tissue>
    </source>
</reference>
<dbReference type="Proteomes" id="UP000712281">
    <property type="component" value="Unassembled WGS sequence"/>
</dbReference>
<sequence>MYSNLQYLINLPHIRPSKQPSSNGFIQSSKFSITSSFFWQIQIYPRSFLNTSTTLLFAIILLRTSRQQTLAAKKSKEQEKRAGKSVAVPTNEESDDESEDEQAPTKKAKMSKGKAVTVDRDMDKTPSVEELYDHLLNGVTWTPTRFADLDLLKELGLDFDIEAMLGHLKMPKFLTMAYPVYKDVSCLFLSSLEVTYHNTPHVRQGWGKIKFKVNGRDYNMNFKDIGKVMGFQDLEDYSLPKCENLPTKLWKLITGNRHSTRTDKNSHIRHPSVCYLHRMLVDAFFQTRT</sequence>
<dbReference type="AlphaFoldDB" id="A0A8S9J5Z4"/>
<feature type="compositionally biased region" description="Acidic residues" evidence="1">
    <location>
        <begin position="92"/>
        <end position="102"/>
    </location>
</feature>
<evidence type="ECO:0000313" key="4">
    <source>
        <dbReference type="Proteomes" id="UP000712281"/>
    </source>
</evidence>
<comment type="caution">
    <text evidence="3">The sequence shown here is derived from an EMBL/GenBank/DDBJ whole genome shotgun (WGS) entry which is preliminary data.</text>
</comment>
<proteinExistence type="predicted"/>
<name>A0A8S9J5Z4_BRACR</name>